<dbReference type="Gene3D" id="3.40.190.10">
    <property type="entry name" value="Periplasmic binding protein-like II"/>
    <property type="match status" value="1"/>
</dbReference>
<comment type="similarity">
    <text evidence="1">Belongs to the UPF0065 (bug) family.</text>
</comment>
<protein>
    <submittedName>
        <fullName evidence="3">Tripartite tricarboxylate transporter substrate binding protein</fullName>
    </submittedName>
</protein>
<dbReference type="RefSeq" id="WP_343768956.1">
    <property type="nucleotide sequence ID" value="NZ_BAAACF010000001.1"/>
</dbReference>
<dbReference type="InterPro" id="IPR005064">
    <property type="entry name" value="BUG"/>
</dbReference>
<dbReference type="PANTHER" id="PTHR42928">
    <property type="entry name" value="TRICARBOXYLATE-BINDING PROTEIN"/>
    <property type="match status" value="1"/>
</dbReference>
<dbReference type="PROSITE" id="PS51257">
    <property type="entry name" value="PROKAR_LIPOPROTEIN"/>
    <property type="match status" value="1"/>
</dbReference>
<feature type="chain" id="PRO_5047046122" evidence="2">
    <location>
        <begin position="23"/>
        <end position="331"/>
    </location>
</feature>
<feature type="signal peptide" evidence="2">
    <location>
        <begin position="1"/>
        <end position="22"/>
    </location>
</feature>
<accession>A0ABN1IZJ8</accession>
<dbReference type="Gene3D" id="3.40.190.150">
    <property type="entry name" value="Bordetella uptake gene, domain 1"/>
    <property type="match status" value="1"/>
</dbReference>
<dbReference type="SUPFAM" id="SSF53850">
    <property type="entry name" value="Periplasmic binding protein-like II"/>
    <property type="match status" value="1"/>
</dbReference>
<dbReference type="CDD" id="cd07012">
    <property type="entry name" value="PBP2_Bug_TTT"/>
    <property type="match status" value="1"/>
</dbReference>
<keyword evidence="2" id="KW-0732">Signal</keyword>
<dbReference type="InterPro" id="IPR042100">
    <property type="entry name" value="Bug_dom1"/>
</dbReference>
<dbReference type="PANTHER" id="PTHR42928:SF5">
    <property type="entry name" value="BLR1237 PROTEIN"/>
    <property type="match status" value="1"/>
</dbReference>
<reference evidence="3 4" key="1">
    <citation type="journal article" date="2019" name="Int. J. Syst. Evol. Microbiol.">
        <title>The Global Catalogue of Microorganisms (GCM) 10K type strain sequencing project: providing services to taxonomists for standard genome sequencing and annotation.</title>
        <authorList>
            <consortium name="The Broad Institute Genomics Platform"/>
            <consortium name="The Broad Institute Genome Sequencing Center for Infectious Disease"/>
            <person name="Wu L."/>
            <person name="Ma J."/>
        </authorList>
    </citation>
    <scope>NUCLEOTIDE SEQUENCE [LARGE SCALE GENOMIC DNA]</scope>
    <source>
        <strain evidence="3 4">JCM 1405</strain>
    </source>
</reference>
<proteinExistence type="inferred from homology"/>
<gene>
    <name evidence="3" type="ORF">GCM10008905_17900</name>
</gene>
<dbReference type="EMBL" id="BAAACF010000001">
    <property type="protein sequence ID" value="GAA0724264.1"/>
    <property type="molecule type" value="Genomic_DNA"/>
</dbReference>
<comment type="caution">
    <text evidence="3">The sequence shown here is derived from an EMBL/GenBank/DDBJ whole genome shotgun (WGS) entry which is preliminary data.</text>
</comment>
<dbReference type="Proteomes" id="UP001500339">
    <property type="component" value="Unassembled WGS sequence"/>
</dbReference>
<dbReference type="Pfam" id="PF03401">
    <property type="entry name" value="TctC"/>
    <property type="match status" value="1"/>
</dbReference>
<sequence length="331" mass="35730">MKLSKKLLTLLLGAVISTAALAGCSSQTSSNKTNPADGFPNKNIDLIVAFKAGGGTDVGARILAAEAEKKLGKPIIIVNKPGADGEIGYTELAKAKPDGYTIGFINLPTFVSLPIDRKTSYAKDDVVPVINFVYDSGVLVVKNDSKLSTLEEFVKYAKENPDVVTVSNNGTGASNHIGAAHFAKEADIKVTHVPFGGSADMLAALRGNHVMACVAKISEVSHLVKSGELKILAMFTEERLKSFPEIPTLKEKGYNVLFGSARGVVAPKGTPDEIVKKLHDVFKESMESPDLIDKCEKSDMPLKYMSPEEFKKYIDEDEKYIKEIVPQLNLN</sequence>
<evidence type="ECO:0000313" key="4">
    <source>
        <dbReference type="Proteomes" id="UP001500339"/>
    </source>
</evidence>
<name>A0ABN1IZJ8_9CLOT</name>
<evidence type="ECO:0000313" key="3">
    <source>
        <dbReference type="EMBL" id="GAA0724264.1"/>
    </source>
</evidence>
<evidence type="ECO:0000256" key="2">
    <source>
        <dbReference type="SAM" id="SignalP"/>
    </source>
</evidence>
<keyword evidence="4" id="KW-1185">Reference proteome</keyword>
<organism evidence="3 4">
    <name type="scientific">Clostridium malenominatum</name>
    <dbReference type="NCBI Taxonomy" id="1539"/>
    <lineage>
        <taxon>Bacteria</taxon>
        <taxon>Bacillati</taxon>
        <taxon>Bacillota</taxon>
        <taxon>Clostridia</taxon>
        <taxon>Eubacteriales</taxon>
        <taxon>Clostridiaceae</taxon>
        <taxon>Clostridium</taxon>
    </lineage>
</organism>
<evidence type="ECO:0000256" key="1">
    <source>
        <dbReference type="ARBA" id="ARBA00006987"/>
    </source>
</evidence>
<dbReference type="PIRSF" id="PIRSF017082">
    <property type="entry name" value="YflP"/>
    <property type="match status" value="1"/>
</dbReference>